<organism evidence="1 2">
    <name type="scientific">Dolosigranulum pigrum</name>
    <dbReference type="NCBI Taxonomy" id="29394"/>
    <lineage>
        <taxon>Bacteria</taxon>
        <taxon>Bacillati</taxon>
        <taxon>Bacillota</taxon>
        <taxon>Bacilli</taxon>
        <taxon>Lactobacillales</taxon>
        <taxon>Carnobacteriaceae</taxon>
        <taxon>Dolosigranulum</taxon>
    </lineage>
</organism>
<protein>
    <submittedName>
        <fullName evidence="1">Major capsid protein E</fullName>
    </submittedName>
</protein>
<reference evidence="1 2" key="1">
    <citation type="submission" date="2017-01" db="EMBL/GenBank/DDBJ databases">
        <title>Complete Genome Sequence of Dolosigranulum pigrum isolated from a Patient with interstitial lung disease.</title>
        <authorList>
            <person name="Mukhopadhyay R."/>
            <person name="Joaquin J."/>
            <person name="Hogue R."/>
            <person name="Fitzgerald S."/>
            <person name="Jospin G."/>
            <person name="Eisen J.A."/>
            <person name="Chaturvedi V."/>
        </authorList>
    </citation>
    <scope>NUCLEOTIDE SEQUENCE [LARGE SCALE GENOMIC DNA]</scope>
    <source>
        <strain evidence="1 2">15S00348</strain>
    </source>
</reference>
<dbReference type="Pfam" id="PF03864">
    <property type="entry name" value="Phage_cap_E"/>
    <property type="match status" value="1"/>
</dbReference>
<sequence>MSLMHEQITASNISSYVTEIGIEQQEQLGARIFPARKQLGLRLDFVKGAGGQPVVLRASAFDTKVTLRDRMEVELTSEEMPFFKEAMLVKESDRQQLNMLAQTGNQRLIDTVLKTIFDDQANLVSGAKARLEAMRMEVLATGKIAVKSNGVAKDFDYGVDDEHKAKATVAWSEDNADPLRDLEEAIDKLAVLGSQAQVLYMNQKTFSQLKKNSKVYTVVSPLGQNATNATTNQVKNYLLDELGVRVAIVNETYIDDEGKRRQYFPDGRVTLAPNNSLGYTVFGTTPEESDLVSGNNLNVSIVETGMAVTTEKTTDPVNVQTKVSMIALPSFESLDQVLLLDVSGQTDSAREESGDTDEL</sequence>
<dbReference type="AlphaFoldDB" id="A0A1S8KL35"/>
<dbReference type="Gene3D" id="3.15.30.10">
    <property type="entry name" value="putative capsid protein of prophage domain like"/>
    <property type="match status" value="1"/>
</dbReference>
<evidence type="ECO:0000313" key="1">
    <source>
        <dbReference type="EMBL" id="OOL80467.1"/>
    </source>
</evidence>
<dbReference type="Proteomes" id="UP000190409">
    <property type="component" value="Unassembled WGS sequence"/>
</dbReference>
<dbReference type="Gene3D" id="3.30.1930.10">
    <property type="entry name" value="capsid protein of prophage domain"/>
    <property type="match status" value="1"/>
</dbReference>
<comment type="caution">
    <text evidence="1">The sequence shown here is derived from an EMBL/GenBank/DDBJ whole genome shotgun (WGS) entry which is preliminary data.</text>
</comment>
<evidence type="ECO:0000313" key="2">
    <source>
        <dbReference type="Proteomes" id="UP000190409"/>
    </source>
</evidence>
<dbReference type="EMBL" id="MUYF01000003">
    <property type="protein sequence ID" value="OOL80467.1"/>
    <property type="molecule type" value="Genomic_DNA"/>
</dbReference>
<dbReference type="InterPro" id="IPR005564">
    <property type="entry name" value="Major_capsid_GpE"/>
</dbReference>
<name>A0A1S8KL35_9LACT</name>
<accession>A0A1S8KL35</accession>
<gene>
    <name evidence="1" type="ORF">BWX42_00505</name>
</gene>
<proteinExistence type="predicted"/>